<evidence type="ECO:0000313" key="5">
    <source>
        <dbReference type="Proteomes" id="UP001232973"/>
    </source>
</evidence>
<comment type="caution">
    <text evidence="4">The sequence shown here is derived from an EMBL/GenBank/DDBJ whole genome shotgun (WGS) entry which is preliminary data.</text>
</comment>
<keyword evidence="4" id="KW-0282">Flagellum</keyword>
<dbReference type="PANTHER" id="PTHR30435">
    <property type="entry name" value="FLAGELLAR PROTEIN"/>
    <property type="match status" value="1"/>
</dbReference>
<dbReference type="InterPro" id="IPR001444">
    <property type="entry name" value="Flag_bb_rod_N"/>
</dbReference>
<evidence type="ECO:0000259" key="2">
    <source>
        <dbReference type="Pfam" id="PF00460"/>
    </source>
</evidence>
<accession>A0ABT9XGG5</accession>
<evidence type="ECO:0000313" key="4">
    <source>
        <dbReference type="EMBL" id="MDQ0189396.1"/>
    </source>
</evidence>
<dbReference type="Proteomes" id="UP001232973">
    <property type="component" value="Unassembled WGS sequence"/>
</dbReference>
<reference evidence="4 5" key="1">
    <citation type="submission" date="2023-07" db="EMBL/GenBank/DDBJ databases">
        <title>Genomic Encyclopedia of Type Strains, Phase IV (KMG-IV): sequencing the most valuable type-strain genomes for metagenomic binning, comparative biology and taxonomic classification.</title>
        <authorList>
            <person name="Goeker M."/>
        </authorList>
    </citation>
    <scope>NUCLEOTIDE SEQUENCE [LARGE SCALE GENOMIC DNA]</scope>
    <source>
        <strain evidence="4 5">DSM 4006</strain>
    </source>
</reference>
<feature type="domain" description="Flagellar basal body rod protein N-terminal" evidence="2">
    <location>
        <begin position="5"/>
        <end position="35"/>
    </location>
</feature>
<dbReference type="Pfam" id="PF00460">
    <property type="entry name" value="Flg_bb_rod"/>
    <property type="match status" value="1"/>
</dbReference>
<dbReference type="InterPro" id="IPR010930">
    <property type="entry name" value="Flg_bb/hook_C_dom"/>
</dbReference>
<dbReference type="RefSeq" id="WP_274457059.1">
    <property type="nucleotide sequence ID" value="NZ_CP067097.1"/>
</dbReference>
<name>A0ABT9XGG5_9BACL</name>
<organism evidence="4 5">
    <name type="scientific">Alicyclobacillus cycloheptanicus</name>
    <dbReference type="NCBI Taxonomy" id="1457"/>
    <lineage>
        <taxon>Bacteria</taxon>
        <taxon>Bacillati</taxon>
        <taxon>Bacillota</taxon>
        <taxon>Bacilli</taxon>
        <taxon>Bacillales</taxon>
        <taxon>Alicyclobacillaceae</taxon>
        <taxon>Alicyclobacillus</taxon>
    </lineage>
</organism>
<gene>
    <name evidence="4" type="ORF">J2S03_001228</name>
</gene>
<proteinExistence type="inferred from homology"/>
<feature type="domain" description="Flagellar basal-body/hook protein C-terminal" evidence="3">
    <location>
        <begin position="364"/>
        <end position="402"/>
    </location>
</feature>
<dbReference type="Pfam" id="PF06429">
    <property type="entry name" value="Flg_bbr_C"/>
    <property type="match status" value="1"/>
</dbReference>
<dbReference type="InterPro" id="IPR037925">
    <property type="entry name" value="FlgE/F/G-like"/>
</dbReference>
<evidence type="ECO:0000256" key="1">
    <source>
        <dbReference type="ARBA" id="ARBA00009677"/>
    </source>
</evidence>
<keyword evidence="4" id="KW-0969">Cilium</keyword>
<comment type="similarity">
    <text evidence="1">Belongs to the flagella basal body rod proteins family.</text>
</comment>
<keyword evidence="4" id="KW-0966">Cell projection</keyword>
<sequence length="413" mass="42094">MLRGLTTAASGMLADERLQQLLANNLANAETPGFKSSDGQLTEFPQQLIENINSATGQSSGTVGQIGTGVVMQQGVPIFSEGSLTSTGRNLDVAITDNTPAGTYAAVAGPGGANAGQGANGGLPVSVNGTVTVGANNILSINGQPLAVLDSAGDVMPGVYAARNPAYQGSALYAANGSPNYDSNGNPSYVFVNAAGQTVGSPADTQWEGAGLRIGDQDDMGLHSFYPVDFQSPYSPSGIVLTRDGSLSVNSNHELVDAAGNAILAVGANGLPIPGAHIVINTNYQGTDLFSPTGGPVVDQNGQPSYRVIGANGTVIPGARLGTVDADVTQLQPLGQTEFQVGQSLTTAQVMAQLRPGTGSIHPGELEQSNVDVTTTMTQMMQVMNQYQANQEVVKTEDAMLGLATSDVGKVSG</sequence>
<dbReference type="SUPFAM" id="SSF117143">
    <property type="entry name" value="Flagellar hook protein flgE"/>
    <property type="match status" value="1"/>
</dbReference>
<keyword evidence="5" id="KW-1185">Reference proteome</keyword>
<dbReference type="InterPro" id="IPR019776">
    <property type="entry name" value="Flagellar_basal_body_rod_CS"/>
</dbReference>
<protein>
    <submittedName>
        <fullName evidence="4">Flagellar basal body rod protein FlgG</fullName>
    </submittedName>
</protein>
<dbReference type="PANTHER" id="PTHR30435:SF19">
    <property type="entry name" value="FLAGELLAR BASAL-BODY ROD PROTEIN FLGG"/>
    <property type="match status" value="1"/>
</dbReference>
<dbReference type="EMBL" id="JAUSTP010000007">
    <property type="protein sequence ID" value="MDQ0189396.1"/>
    <property type="molecule type" value="Genomic_DNA"/>
</dbReference>
<evidence type="ECO:0000259" key="3">
    <source>
        <dbReference type="Pfam" id="PF06429"/>
    </source>
</evidence>
<dbReference type="PROSITE" id="PS00588">
    <property type="entry name" value="FLAGELLA_BB_ROD"/>
    <property type="match status" value="1"/>
</dbReference>